<dbReference type="EMBL" id="CM001223">
    <property type="protein sequence ID" value="AES80339.1"/>
    <property type="molecule type" value="Genomic_DNA"/>
</dbReference>
<dbReference type="AlphaFoldDB" id="Q2HV85"/>
<evidence type="ECO:0000313" key="4">
    <source>
        <dbReference type="EMBL" id="ABD28562.1"/>
    </source>
</evidence>
<protein>
    <submittedName>
        <fullName evidence="5">Transducin/WD-like repeat-protein</fullName>
    </submittedName>
    <submittedName>
        <fullName evidence="4">WD40-like</fullName>
    </submittedName>
</protein>
<dbReference type="PROSITE" id="PS50082">
    <property type="entry name" value="WD_REPEATS_2"/>
    <property type="match status" value="1"/>
</dbReference>
<sequence>MSLSSVNPLYLSDHTCGFLRKVDFPDPNRKPIYTLTRHTGQIKYTHACSPIDATLVATGGGDARGILWKIGQGNRASELQGHSDSVSSLAFSYDGKFLASGSMDGIVQVWDVYGNLSSVLNGPNGGIEHCYSLRRNHARTYAGNTYYTVHHLN</sequence>
<dbReference type="InterPro" id="IPR036322">
    <property type="entry name" value="WD40_repeat_dom_sf"/>
</dbReference>
<accession>Q2HV85</accession>
<dbReference type="PANTHER" id="PTHR19857:SF8">
    <property type="entry name" value="ANGIO-ASSOCIATED MIGRATORY CELL PROTEIN"/>
    <property type="match status" value="1"/>
</dbReference>
<reference evidence="6" key="5">
    <citation type="submission" date="2015-04" db="UniProtKB">
        <authorList>
            <consortium name="EnsemblPlants"/>
        </authorList>
    </citation>
    <scope>IDENTIFICATION</scope>
    <source>
        <strain evidence="6">cv. Jemalong A17</strain>
    </source>
</reference>
<dbReference type="Gene3D" id="2.130.10.10">
    <property type="entry name" value="YVTN repeat-like/Quinoprotein amine dehydrogenase"/>
    <property type="match status" value="1"/>
</dbReference>
<dbReference type="SMART" id="SM00320">
    <property type="entry name" value="WD40"/>
    <property type="match status" value="2"/>
</dbReference>
<dbReference type="SUPFAM" id="SSF50978">
    <property type="entry name" value="WD40 repeat-like"/>
    <property type="match status" value="1"/>
</dbReference>
<dbReference type="HOGENOM" id="CLU_1715982_0_0_1"/>
<dbReference type="EnsemblPlants" id="AES80339">
    <property type="protein sequence ID" value="AES80339"/>
    <property type="gene ID" value="MTR_7g079470"/>
</dbReference>
<dbReference type="STRING" id="3880.Q2HV85"/>
<dbReference type="eggNOG" id="KOG0296">
    <property type="taxonomic scope" value="Eukaryota"/>
</dbReference>
<evidence type="ECO:0000313" key="6">
    <source>
        <dbReference type="EnsemblPlants" id="AES80339"/>
    </source>
</evidence>
<dbReference type="EMBL" id="AC148994">
    <property type="protein sequence ID" value="ABD28562.1"/>
    <property type="molecule type" value="Genomic_DNA"/>
</dbReference>
<gene>
    <name evidence="5" type="ordered locus">MTR_7g079470</name>
    <name evidence="4" type="ORF">MtrDRAFT_AC148994g4v2</name>
</gene>
<keyword evidence="1 3" id="KW-0853">WD repeat</keyword>
<reference evidence="4" key="2">
    <citation type="submission" date="2007-03" db="EMBL/GenBank/DDBJ databases">
        <authorList>
            <consortium name="The International Medicago Genome Annotation Group"/>
        </authorList>
    </citation>
    <scope>NUCLEOTIDE SEQUENCE</scope>
</reference>
<reference evidence="5 7" key="3">
    <citation type="journal article" date="2011" name="Nature">
        <title>The Medicago genome provides insight into the evolution of rhizobial symbioses.</title>
        <authorList>
            <person name="Young N.D."/>
            <person name="Debelle F."/>
            <person name="Oldroyd G.E."/>
            <person name="Geurts R."/>
            <person name="Cannon S.B."/>
            <person name="Udvardi M.K."/>
            <person name="Benedito V.A."/>
            <person name="Mayer K.F."/>
            <person name="Gouzy J."/>
            <person name="Schoof H."/>
            <person name="Van de Peer Y."/>
            <person name="Proost S."/>
            <person name="Cook D.R."/>
            <person name="Meyers B.C."/>
            <person name="Spannagl M."/>
            <person name="Cheung F."/>
            <person name="De Mita S."/>
            <person name="Krishnakumar V."/>
            <person name="Gundlach H."/>
            <person name="Zhou S."/>
            <person name="Mudge J."/>
            <person name="Bharti A.K."/>
            <person name="Murray J.D."/>
            <person name="Naoumkina M.A."/>
            <person name="Rosen B."/>
            <person name="Silverstein K.A."/>
            <person name="Tang H."/>
            <person name="Rombauts S."/>
            <person name="Zhao P.X."/>
            <person name="Zhou P."/>
            <person name="Barbe V."/>
            <person name="Bardou P."/>
            <person name="Bechner M."/>
            <person name="Bellec A."/>
            <person name="Berger A."/>
            <person name="Berges H."/>
            <person name="Bidwell S."/>
            <person name="Bisseling T."/>
            <person name="Choisne N."/>
            <person name="Couloux A."/>
            <person name="Denny R."/>
            <person name="Deshpande S."/>
            <person name="Dai X."/>
            <person name="Doyle J.J."/>
            <person name="Dudez A.M."/>
            <person name="Farmer A.D."/>
            <person name="Fouteau S."/>
            <person name="Franken C."/>
            <person name="Gibelin C."/>
            <person name="Gish J."/>
            <person name="Goldstein S."/>
            <person name="Gonzalez A.J."/>
            <person name="Green P.J."/>
            <person name="Hallab A."/>
            <person name="Hartog M."/>
            <person name="Hua A."/>
            <person name="Humphray S.J."/>
            <person name="Jeong D.H."/>
            <person name="Jing Y."/>
            <person name="Jocker A."/>
            <person name="Kenton S.M."/>
            <person name="Kim D.J."/>
            <person name="Klee K."/>
            <person name="Lai H."/>
            <person name="Lang C."/>
            <person name="Lin S."/>
            <person name="Macmil S.L."/>
            <person name="Magdelenat G."/>
            <person name="Matthews L."/>
            <person name="McCorrison J."/>
            <person name="Monaghan E.L."/>
            <person name="Mun J.H."/>
            <person name="Najar F.Z."/>
            <person name="Nicholson C."/>
            <person name="Noirot C."/>
            <person name="O'Bleness M."/>
            <person name="Paule C.R."/>
            <person name="Poulain J."/>
            <person name="Prion F."/>
            <person name="Qin B."/>
            <person name="Qu C."/>
            <person name="Retzel E.F."/>
            <person name="Riddle C."/>
            <person name="Sallet E."/>
            <person name="Samain S."/>
            <person name="Samson N."/>
            <person name="Sanders I."/>
            <person name="Saurat O."/>
            <person name="Scarpelli C."/>
            <person name="Schiex T."/>
            <person name="Segurens B."/>
            <person name="Severin A.J."/>
            <person name="Sherrier D.J."/>
            <person name="Shi R."/>
            <person name="Sims S."/>
            <person name="Singer S.R."/>
            <person name="Sinharoy S."/>
            <person name="Sterck L."/>
            <person name="Viollet A."/>
            <person name="Wang B.B."/>
            <person name="Wang K."/>
            <person name="Wang M."/>
            <person name="Wang X."/>
            <person name="Warfsmann J."/>
            <person name="Weissenbach J."/>
            <person name="White D.D."/>
            <person name="White J.D."/>
            <person name="Wiley G.B."/>
            <person name="Wincker P."/>
            <person name="Xing Y."/>
            <person name="Yang L."/>
            <person name="Yao Z."/>
            <person name="Ying F."/>
            <person name="Zhai J."/>
            <person name="Zhou L."/>
            <person name="Zuber A."/>
            <person name="Denarie J."/>
            <person name="Dixon R.A."/>
            <person name="May G.D."/>
            <person name="Schwartz D.C."/>
            <person name="Rogers J."/>
            <person name="Quetier F."/>
            <person name="Town C.D."/>
            <person name="Roe B.A."/>
        </authorList>
    </citation>
    <scope>NUCLEOTIDE SEQUENCE [LARGE SCALE GENOMIC DNA]</scope>
    <source>
        <strain evidence="5">A17</strain>
        <strain evidence="6 7">cv. Jemalong A17</strain>
    </source>
</reference>
<dbReference type="InterPro" id="IPR019775">
    <property type="entry name" value="WD40_repeat_CS"/>
</dbReference>
<keyword evidence="2" id="KW-0677">Repeat</keyword>
<dbReference type="InterPro" id="IPR001680">
    <property type="entry name" value="WD40_rpt"/>
</dbReference>
<evidence type="ECO:0000256" key="3">
    <source>
        <dbReference type="PROSITE-ProRule" id="PRU00221"/>
    </source>
</evidence>
<evidence type="ECO:0000256" key="1">
    <source>
        <dbReference type="ARBA" id="ARBA00022574"/>
    </source>
</evidence>
<keyword evidence="7" id="KW-1185">Reference proteome</keyword>
<dbReference type="PaxDb" id="3880-AES80339"/>
<dbReference type="PROSITE" id="PS50294">
    <property type="entry name" value="WD_REPEATS_REGION"/>
    <property type="match status" value="1"/>
</dbReference>
<dbReference type="Pfam" id="PF00400">
    <property type="entry name" value="WD40"/>
    <property type="match status" value="1"/>
</dbReference>
<reference evidence="5 7" key="4">
    <citation type="journal article" date="2014" name="BMC Genomics">
        <title>An improved genome release (version Mt4.0) for the model legume Medicago truncatula.</title>
        <authorList>
            <person name="Tang H."/>
            <person name="Krishnakumar V."/>
            <person name="Bidwell S."/>
            <person name="Rosen B."/>
            <person name="Chan A."/>
            <person name="Zhou S."/>
            <person name="Gentzbittel L."/>
            <person name="Childs K.L."/>
            <person name="Yandell M."/>
            <person name="Gundlach H."/>
            <person name="Mayer K.F."/>
            <person name="Schwartz D.C."/>
            <person name="Town C.D."/>
        </authorList>
    </citation>
    <scope>GENOME REANNOTATION</scope>
    <source>
        <strain evidence="6 7">cv. Jemalong A17</strain>
    </source>
</reference>
<proteinExistence type="predicted"/>
<dbReference type="InterPro" id="IPR015943">
    <property type="entry name" value="WD40/YVTN_repeat-like_dom_sf"/>
</dbReference>
<dbReference type="InterPro" id="IPR051179">
    <property type="entry name" value="WD_repeat_multifunction"/>
</dbReference>
<dbReference type="Proteomes" id="UP000002051">
    <property type="component" value="Unassembled WGS sequence"/>
</dbReference>
<dbReference type="PANTHER" id="PTHR19857">
    <property type="entry name" value="MITOCHONDRIAL DIVISION PROTEIN 1-RELATED"/>
    <property type="match status" value="1"/>
</dbReference>
<name>Q2HV85_MEDTR</name>
<reference evidence="4" key="1">
    <citation type="submission" date="2004-07" db="EMBL/GenBank/DDBJ databases">
        <authorList>
            <person name="Town C.D."/>
        </authorList>
    </citation>
    <scope>NUCLEOTIDE SEQUENCE</scope>
</reference>
<organism evidence="4">
    <name type="scientific">Medicago truncatula</name>
    <name type="common">Barrel medic</name>
    <name type="synonym">Medicago tribuloides</name>
    <dbReference type="NCBI Taxonomy" id="3880"/>
    <lineage>
        <taxon>Eukaryota</taxon>
        <taxon>Viridiplantae</taxon>
        <taxon>Streptophyta</taxon>
        <taxon>Embryophyta</taxon>
        <taxon>Tracheophyta</taxon>
        <taxon>Spermatophyta</taxon>
        <taxon>Magnoliopsida</taxon>
        <taxon>eudicotyledons</taxon>
        <taxon>Gunneridae</taxon>
        <taxon>Pentapetalae</taxon>
        <taxon>rosids</taxon>
        <taxon>fabids</taxon>
        <taxon>Fabales</taxon>
        <taxon>Fabaceae</taxon>
        <taxon>Papilionoideae</taxon>
        <taxon>50 kb inversion clade</taxon>
        <taxon>NPAAA clade</taxon>
        <taxon>Hologalegina</taxon>
        <taxon>IRL clade</taxon>
        <taxon>Trifolieae</taxon>
        <taxon>Medicago</taxon>
    </lineage>
</organism>
<dbReference type="PROSITE" id="PS00678">
    <property type="entry name" value="WD_REPEATS_1"/>
    <property type="match status" value="1"/>
</dbReference>
<evidence type="ECO:0000256" key="2">
    <source>
        <dbReference type="ARBA" id="ARBA00022737"/>
    </source>
</evidence>
<evidence type="ECO:0000313" key="7">
    <source>
        <dbReference type="Proteomes" id="UP000002051"/>
    </source>
</evidence>
<feature type="repeat" description="WD" evidence="3">
    <location>
        <begin position="79"/>
        <end position="112"/>
    </location>
</feature>
<evidence type="ECO:0000313" key="5">
    <source>
        <dbReference type="EMBL" id="AES80339.1"/>
    </source>
</evidence>